<feature type="region of interest" description="Disordered" evidence="3">
    <location>
        <begin position="1"/>
        <end position="157"/>
    </location>
</feature>
<evidence type="ECO:0000313" key="5">
    <source>
        <dbReference type="Proteomes" id="UP000734854"/>
    </source>
</evidence>
<evidence type="ECO:0000313" key="4">
    <source>
        <dbReference type="EMBL" id="KAG6516412.1"/>
    </source>
</evidence>
<comment type="caution">
    <text evidence="4">The sequence shown here is derived from an EMBL/GenBank/DDBJ whole genome shotgun (WGS) entry which is preliminary data.</text>
</comment>
<evidence type="ECO:0000256" key="1">
    <source>
        <dbReference type="ARBA" id="ARBA00009550"/>
    </source>
</evidence>
<keyword evidence="2" id="KW-0175">Coiled coil</keyword>
<accession>A0A8J5H084</accession>
<dbReference type="Proteomes" id="UP000734854">
    <property type="component" value="Unassembled WGS sequence"/>
</dbReference>
<dbReference type="PANTHER" id="PTHR16127:SF13">
    <property type="entry name" value="GH01188P"/>
    <property type="match status" value="1"/>
</dbReference>
<feature type="coiled-coil region" evidence="2">
    <location>
        <begin position="351"/>
        <end position="385"/>
    </location>
</feature>
<dbReference type="EMBL" id="JACMSC010000007">
    <property type="protein sequence ID" value="KAG6516412.1"/>
    <property type="molecule type" value="Genomic_DNA"/>
</dbReference>
<keyword evidence="5" id="KW-1185">Reference proteome</keyword>
<feature type="region of interest" description="Disordered" evidence="3">
    <location>
        <begin position="435"/>
        <end position="470"/>
    </location>
</feature>
<feature type="compositionally biased region" description="Basic and acidic residues" evidence="3">
    <location>
        <begin position="128"/>
        <end position="143"/>
    </location>
</feature>
<feature type="coiled-coil region" evidence="2">
    <location>
        <begin position="185"/>
        <end position="219"/>
    </location>
</feature>
<evidence type="ECO:0000256" key="2">
    <source>
        <dbReference type="SAM" id="Coils"/>
    </source>
</evidence>
<protein>
    <submittedName>
        <fullName evidence="4">Uncharacterized protein</fullName>
    </submittedName>
</protein>
<feature type="coiled-coil region" evidence="2">
    <location>
        <begin position="281"/>
        <end position="315"/>
    </location>
</feature>
<name>A0A8J5H084_ZINOF</name>
<proteinExistence type="inferred from homology"/>
<dbReference type="InterPro" id="IPR026183">
    <property type="entry name" value="Taxilin_fam"/>
</dbReference>
<feature type="compositionally biased region" description="Basic and acidic residues" evidence="3">
    <location>
        <begin position="457"/>
        <end position="470"/>
    </location>
</feature>
<comment type="similarity">
    <text evidence="1">Belongs to the taxilin family.</text>
</comment>
<organism evidence="4 5">
    <name type="scientific">Zingiber officinale</name>
    <name type="common">Ginger</name>
    <name type="synonym">Amomum zingiber</name>
    <dbReference type="NCBI Taxonomy" id="94328"/>
    <lineage>
        <taxon>Eukaryota</taxon>
        <taxon>Viridiplantae</taxon>
        <taxon>Streptophyta</taxon>
        <taxon>Embryophyta</taxon>
        <taxon>Tracheophyta</taxon>
        <taxon>Spermatophyta</taxon>
        <taxon>Magnoliopsida</taxon>
        <taxon>Liliopsida</taxon>
        <taxon>Zingiberales</taxon>
        <taxon>Zingiberaceae</taxon>
        <taxon>Zingiber</taxon>
    </lineage>
</organism>
<dbReference type="Pfam" id="PF09728">
    <property type="entry name" value="Taxilin"/>
    <property type="match status" value="1"/>
</dbReference>
<dbReference type="PANTHER" id="PTHR16127">
    <property type="entry name" value="TAXILIN"/>
    <property type="match status" value="1"/>
</dbReference>
<dbReference type="GO" id="GO:0019905">
    <property type="term" value="F:syntaxin binding"/>
    <property type="evidence" value="ECO:0007669"/>
    <property type="project" value="InterPro"/>
</dbReference>
<dbReference type="AlphaFoldDB" id="A0A8J5H084"/>
<sequence length="470" mass="52627">MESSLANRLPEADSLPDGFVEVSADLSPSPLPPPSDYKEAFVDLQPSVEQLVDPYPPPSGSGAETLPPDPLANGSERYVTSADLLTKGDCPDSSGRGEILESKPGDEASESSIPKDEVLLGTATEGNSQRDSKSSETETKGMMELHPTNLKESSETKRKIVKRNAKSDKELLEFTLKYQKVVAERDAAISIRERLESLCRELQRQNKMLMDECQRVSTEGQNMRQDLSTKFNDAIKDISNKLEVQKDECLSQLNENEILRNKLKLLADQYALSEQHFSQKLQQKALELQLADLKLQQQEEKSAKEQTQMQLYAEQVSQLLTAEKNLRSQLAADEERFQQFQDALSKSNEVFEAFKLEMEKMAKLIKELKKENEFLKGKCEKSDIAIVKLIEETSCVPVVATALLAIMMVMGLAAYLQASELSALDMLEIDYHGPETHPSWPPPEFHPIYPKSQPSRSKSDAGREEKAHHG</sequence>
<evidence type="ECO:0000256" key="3">
    <source>
        <dbReference type="SAM" id="MobiDB-lite"/>
    </source>
</evidence>
<gene>
    <name evidence="4" type="ORF">ZIOFF_026877</name>
</gene>
<reference evidence="4 5" key="1">
    <citation type="submission" date="2020-08" db="EMBL/GenBank/DDBJ databases">
        <title>Plant Genome Project.</title>
        <authorList>
            <person name="Zhang R.-G."/>
        </authorList>
    </citation>
    <scope>NUCLEOTIDE SEQUENCE [LARGE SCALE GENOMIC DNA]</scope>
    <source>
        <tissue evidence="4">Rhizome</tissue>
    </source>
</reference>